<reference evidence="2 3" key="1">
    <citation type="submission" date="2019-03" db="EMBL/GenBank/DDBJ databases">
        <title>Genomic Encyclopedia of Type Strains, Phase III (KMG-III): the genomes of soil and plant-associated and newly described type strains.</title>
        <authorList>
            <person name="Whitman W."/>
        </authorList>
    </citation>
    <scope>NUCLEOTIDE SEQUENCE [LARGE SCALE GENOMIC DNA]</scope>
    <source>
        <strain evidence="2 3">VKM Ac-2575</strain>
    </source>
</reference>
<keyword evidence="3" id="KW-1185">Reference proteome</keyword>
<protein>
    <submittedName>
        <fullName evidence="2">DNA-binding PadR family transcriptional regulator</fullName>
    </submittedName>
</protein>
<dbReference type="EMBL" id="SOCE01000001">
    <property type="protein sequence ID" value="TDU87817.1"/>
    <property type="molecule type" value="Genomic_DNA"/>
</dbReference>
<dbReference type="Gene3D" id="1.10.10.10">
    <property type="entry name" value="Winged helix-like DNA-binding domain superfamily/Winged helix DNA-binding domain"/>
    <property type="match status" value="1"/>
</dbReference>
<dbReference type="CDD" id="cd00090">
    <property type="entry name" value="HTH_ARSR"/>
    <property type="match status" value="1"/>
</dbReference>
<name>A0A4R7T9E9_9ACTN</name>
<dbReference type="Pfam" id="PF03551">
    <property type="entry name" value="PadR"/>
    <property type="match status" value="1"/>
</dbReference>
<organism evidence="2 3">
    <name type="scientific">Kribbella voronezhensis</name>
    <dbReference type="NCBI Taxonomy" id="2512212"/>
    <lineage>
        <taxon>Bacteria</taxon>
        <taxon>Bacillati</taxon>
        <taxon>Actinomycetota</taxon>
        <taxon>Actinomycetes</taxon>
        <taxon>Propionibacteriales</taxon>
        <taxon>Kribbellaceae</taxon>
        <taxon>Kribbella</taxon>
    </lineage>
</organism>
<feature type="domain" description="Transcription regulator PadR N-terminal" evidence="1">
    <location>
        <begin position="92"/>
        <end position="160"/>
    </location>
</feature>
<dbReference type="InterPro" id="IPR011991">
    <property type="entry name" value="ArsR-like_HTH"/>
</dbReference>
<evidence type="ECO:0000313" key="2">
    <source>
        <dbReference type="EMBL" id="TDU87817.1"/>
    </source>
</evidence>
<dbReference type="InterPro" id="IPR036390">
    <property type="entry name" value="WH_DNA-bd_sf"/>
</dbReference>
<dbReference type="RefSeq" id="WP_133977535.1">
    <property type="nucleotide sequence ID" value="NZ_SOCE01000001.1"/>
</dbReference>
<dbReference type="InterPro" id="IPR036388">
    <property type="entry name" value="WH-like_DNA-bd_sf"/>
</dbReference>
<proteinExistence type="predicted"/>
<dbReference type="PANTHER" id="PTHR43252:SF2">
    <property type="entry name" value="TRANSCRIPTION REGULATOR, PADR-LIKE FAMILY"/>
    <property type="match status" value="1"/>
</dbReference>
<dbReference type="PANTHER" id="PTHR43252">
    <property type="entry name" value="TRANSCRIPTIONAL REGULATOR YQJI"/>
    <property type="match status" value="1"/>
</dbReference>
<dbReference type="AlphaFoldDB" id="A0A4R7T9E9"/>
<dbReference type="InterPro" id="IPR005149">
    <property type="entry name" value="Tscrpt_reg_PadR_N"/>
</dbReference>
<keyword evidence="2" id="KW-0238">DNA-binding</keyword>
<comment type="caution">
    <text evidence="2">The sequence shown here is derived from an EMBL/GenBank/DDBJ whole genome shotgun (WGS) entry which is preliminary data.</text>
</comment>
<evidence type="ECO:0000259" key="1">
    <source>
        <dbReference type="Pfam" id="PF03551"/>
    </source>
</evidence>
<dbReference type="OrthoDB" id="1683430at2"/>
<dbReference type="GO" id="GO:0003677">
    <property type="term" value="F:DNA binding"/>
    <property type="evidence" value="ECO:0007669"/>
    <property type="project" value="UniProtKB-KW"/>
</dbReference>
<sequence length="235" mass="25377">MTGSTYAAGWPWQQLAQHCSFVEDLKKEWIAAMSGRRGHSSYAGQHPFGAQWGTLFGGGPGFGPGFGQGPGWGGQRGWRGPKARRGDVRAAILAVLAEQPMNGYQIIQEVAERSGGAWKPSPGSIYPTLQQLEDEGLVTADAAVGRRTFTLTDEGRAYVADHTDEVSAPWEAMTAPPGNDDNSLKPLLGQVGAALWQILAAGTPDQQEKARKALSELRRTLYSILADDDRDEQDR</sequence>
<dbReference type="SUPFAM" id="SSF46785">
    <property type="entry name" value="Winged helix' DNA-binding domain"/>
    <property type="match status" value="1"/>
</dbReference>
<evidence type="ECO:0000313" key="3">
    <source>
        <dbReference type="Proteomes" id="UP000295151"/>
    </source>
</evidence>
<gene>
    <name evidence="2" type="ORF">EV138_1346</name>
</gene>
<accession>A0A4R7T9E9</accession>
<dbReference type="Proteomes" id="UP000295151">
    <property type="component" value="Unassembled WGS sequence"/>
</dbReference>